<organism evidence="2 3">
    <name type="scientific">Vibrio eleionomae</name>
    <dbReference type="NCBI Taxonomy" id="2653505"/>
    <lineage>
        <taxon>Bacteria</taxon>
        <taxon>Pseudomonadati</taxon>
        <taxon>Pseudomonadota</taxon>
        <taxon>Gammaproteobacteria</taxon>
        <taxon>Vibrionales</taxon>
        <taxon>Vibrionaceae</taxon>
        <taxon>Vibrio</taxon>
    </lineage>
</organism>
<proteinExistence type="predicted"/>
<reference evidence="2 3" key="1">
    <citation type="submission" date="2019-10" db="EMBL/GenBank/DDBJ databases">
        <title>Vibrio sp. nov. isolated from a shrimp pond.</title>
        <authorList>
            <person name="Gomez-Gil B."/>
            <person name="Enciso-Ibarra J."/>
            <person name="Enciso-Ibarra K."/>
            <person name="Bolan-Mejia C."/>
        </authorList>
    </citation>
    <scope>NUCLEOTIDE SEQUENCE [LARGE SCALE GENOMIC DNA]</scope>
    <source>
        <strain evidence="2 3">CAIM 722</strain>
    </source>
</reference>
<gene>
    <name evidence="2" type="ORF">F9817_16460</name>
</gene>
<name>A0A7X4LMS3_9VIBR</name>
<accession>A0A7X4LMS3</accession>
<protein>
    <submittedName>
        <fullName evidence="2">AsmA family protein</fullName>
    </submittedName>
</protein>
<comment type="caution">
    <text evidence="2">The sequence shown here is derived from an EMBL/GenBank/DDBJ whole genome shotgun (WGS) entry which is preliminary data.</text>
</comment>
<evidence type="ECO:0000313" key="2">
    <source>
        <dbReference type="EMBL" id="MZI94774.1"/>
    </source>
</evidence>
<sequence>MKKLLTFVFSCLIILLLSGAILFGLINTSYVTPIAQWSINLFWPNKIQFQRAEYDYPFHLRLFAPTVQLGYQPITFAQMDIWLNQHPYYAGKWHIDSILLDGANITDRLPSIDWSQTVILHQLAMHNINLAEDDYQIEGLSLQVKNPQWNMPQQKIPFGELQLSAKTLNWQGEQFDQLLIDADYKQQDSTIYGFSFAWRSGQISGQAEQYPAGWSLVNVTVNHLDLSKSVSNQLQYKIQSLPTNLINHINSLDVLNSNISWQGIELINTDLSLEDVQLGSPWPYSGEVSAHADTLTWHGLQWVGPNLALNFSPQTIRVSDFSAGFWQGNIQLSGDISPNDVHLTNLSAQGLKWYGEHQSDWQDLPLTIPNWHSLTIDHLSLDNLQLIQLAKRPFWQLTGLNIEGQNTQFMQNNQLGLWNGSLKVSANSASIGDTRTSQAILEMNSNDGIWQLSRAFLPFEHGYLDANAQWDFKQHSGPWQLNIHTDSVPIGILNQFINLPFKFEAVADTDMQLSGLGGSTAVIQHTLNGKVSANLREGTLLLEYDNHTIAQPFELNKLQLTADRGRITIPEIKPDGIGFDATFGGSFDLADSKAGTWTLTDHIDNCQTVSFDIWHNTTQVNQCRKN</sequence>
<evidence type="ECO:0000313" key="3">
    <source>
        <dbReference type="Proteomes" id="UP000462621"/>
    </source>
</evidence>
<keyword evidence="3" id="KW-1185">Reference proteome</keyword>
<dbReference type="AlphaFoldDB" id="A0A7X4LMS3"/>
<dbReference type="Pfam" id="PF05170">
    <property type="entry name" value="AsmA"/>
    <property type="match status" value="1"/>
</dbReference>
<dbReference type="RefSeq" id="WP_161157254.1">
    <property type="nucleotide sequence ID" value="NZ_WEKT01000036.1"/>
</dbReference>
<dbReference type="Proteomes" id="UP000462621">
    <property type="component" value="Unassembled WGS sequence"/>
</dbReference>
<evidence type="ECO:0000259" key="1">
    <source>
        <dbReference type="Pfam" id="PF05170"/>
    </source>
</evidence>
<dbReference type="InterPro" id="IPR007844">
    <property type="entry name" value="AsmA"/>
</dbReference>
<feature type="domain" description="AsmA" evidence="1">
    <location>
        <begin position="2"/>
        <end position="570"/>
    </location>
</feature>
<dbReference type="EMBL" id="WEKT01000036">
    <property type="protein sequence ID" value="MZI94774.1"/>
    <property type="molecule type" value="Genomic_DNA"/>
</dbReference>